<dbReference type="Pfam" id="PF01388">
    <property type="entry name" value="ARID"/>
    <property type="match status" value="1"/>
</dbReference>
<dbReference type="PROSITE" id="PS51183">
    <property type="entry name" value="JMJN"/>
    <property type="match status" value="1"/>
</dbReference>
<gene>
    <name evidence="8" type="primary">LOC107723487</name>
</gene>
<evidence type="ECO:0000256" key="1">
    <source>
        <dbReference type="ARBA" id="ARBA00004123"/>
    </source>
</evidence>
<organism evidence="8 9">
    <name type="scientific">Sinocyclocheilus rhinocerous</name>
    <dbReference type="NCBI Taxonomy" id="307959"/>
    <lineage>
        <taxon>Eukaryota</taxon>
        <taxon>Metazoa</taxon>
        <taxon>Chordata</taxon>
        <taxon>Craniata</taxon>
        <taxon>Vertebrata</taxon>
        <taxon>Euteleostomi</taxon>
        <taxon>Actinopterygii</taxon>
        <taxon>Neopterygii</taxon>
        <taxon>Teleostei</taxon>
        <taxon>Ostariophysi</taxon>
        <taxon>Cypriniformes</taxon>
        <taxon>Cyprinidae</taxon>
        <taxon>Cyprininae</taxon>
        <taxon>Sinocyclocheilus</taxon>
    </lineage>
</organism>
<feature type="compositionally biased region" description="Polar residues" evidence="4">
    <location>
        <begin position="212"/>
        <end position="251"/>
    </location>
</feature>
<feature type="compositionally biased region" description="Basic and acidic residues" evidence="4">
    <location>
        <begin position="189"/>
        <end position="211"/>
    </location>
</feature>
<name>A0A673JNQ9_9TELE</name>
<dbReference type="Pfam" id="PF02373">
    <property type="entry name" value="JmjC"/>
    <property type="match status" value="1"/>
</dbReference>
<feature type="domain" description="ARID" evidence="5">
    <location>
        <begin position="513"/>
        <end position="605"/>
    </location>
</feature>
<dbReference type="InterPro" id="IPR001606">
    <property type="entry name" value="ARID_dom"/>
</dbReference>
<evidence type="ECO:0000259" key="5">
    <source>
        <dbReference type="PROSITE" id="PS51011"/>
    </source>
</evidence>
<feature type="compositionally biased region" description="Polar residues" evidence="4">
    <location>
        <begin position="416"/>
        <end position="425"/>
    </location>
</feature>
<evidence type="ECO:0000256" key="4">
    <source>
        <dbReference type="SAM" id="MobiDB-lite"/>
    </source>
</evidence>
<dbReference type="FunFam" id="2.60.120.650:FF:000099">
    <property type="entry name" value="Jumonji, AT-rich interactive domain 2a"/>
    <property type="match status" value="1"/>
</dbReference>
<dbReference type="SUPFAM" id="SSF51197">
    <property type="entry name" value="Clavaminate synthase-like"/>
    <property type="match status" value="1"/>
</dbReference>
<sequence length="1012" mass="113532">LYLSLKEFKTARKSKVENGSFANGHLNGPRAKAGRFAGSCKSDRTQHAVQSKDCSHEYSIEGPVRKRPRLQAQRKFAQSHPCSPNATPLKMLEGMPPSPARLNHLTRRKPKTEDFLTFLCLRGSAALPSNMTYFGSAKDDEDVDEEEDEEEEEDGASNATASCQSTPRKSKGPNKCIANGHVFNGQTRTAEENESSLRARGRDGVHGKEKNTVASARTSTTHNLRPTRAVQEQKQQASKMNGTSGASAVSSRKTRELRTPPTKAVKYPKGHVTYTKARLLKEAKLSLSTHTRHTHTHPQHSNSGKAQTSHAKMQKQVLSPATAGRLCGKDTFPPRRNGLRQSKRQLELAGVSLTGAEVEAKRVKVQVVPLETRSRKAAQETPVRPQVAGSQRPKRALAGKLMFTKQMHCKATVLAKNSPTTSTQDILKPPLNQAEPKERGRRSTEVTEVPVFYPSTRELHDPMTYMEFMRGQAEAYGLYRVVPPADWRPECKLKEEMRFVSYVQHVHKLGRRWGPNVQQLACIRRHLRTQGINMEEPPLIGGCELDLARFFQILNEMGGMQQVTDLKSWGRLADLLGIPRSAQDRLAKLQEAYCQYLLSYDSLSPAQRTLLEKEVLAEKEALERRSGPLEGQGDISQHAALLLPRSEPKNGLVNGALHRSGAREHLRELDPMAKTTRQRRLEKRGEEEGVINEHHKCIYRGKSFSLTTFYRAARNTMNMCFSKEPDTAEVEREYWRLVEEKECHVAVHCGRVDTKTHGSGFPVGKSEPFSKHGWNLTVLSNNSGSILRHLGAVPGVTIPWLNIGMVFSTSCWCRDQNSLPYIDYLHTGADCIWYCVPAEEKSKLDKVVHTLLQANGTPGLEMLERNIMISPEVLRRKGVKVYRTVQQSGQFMVCFPGTFVSKVCCGYSVSETVHFANPQWMKLGYEAAKDLKRRRIEEPFSTEKLLYQITTCERDNKQLMNAVSSLIKDLSCQEQERTCEITNHKSNTTSIVVTGISIRHVKELVSVSDSTD</sequence>
<keyword evidence="9" id="KW-1185">Reference proteome</keyword>
<protein>
    <submittedName>
        <fullName evidence="8">Protein Jumonji-like</fullName>
    </submittedName>
</protein>
<dbReference type="GO" id="GO:0006338">
    <property type="term" value="P:chromatin remodeling"/>
    <property type="evidence" value="ECO:0007669"/>
    <property type="project" value="TreeGrafter"/>
</dbReference>
<evidence type="ECO:0000256" key="3">
    <source>
        <dbReference type="ARBA" id="ARBA00023242"/>
    </source>
</evidence>
<evidence type="ECO:0000259" key="6">
    <source>
        <dbReference type="PROSITE" id="PS51183"/>
    </source>
</evidence>
<feature type="compositionally biased region" description="Basic and acidic residues" evidence="4">
    <location>
        <begin position="435"/>
        <end position="445"/>
    </location>
</feature>
<dbReference type="AlphaFoldDB" id="A0A673JNQ9"/>
<dbReference type="GO" id="GO:0005634">
    <property type="term" value="C:nucleus"/>
    <property type="evidence" value="ECO:0007669"/>
    <property type="project" value="UniProtKB-SubCell"/>
</dbReference>
<feature type="domain" description="JmjC" evidence="7">
    <location>
        <begin position="768"/>
        <end position="932"/>
    </location>
</feature>
<dbReference type="GO" id="GO:0003677">
    <property type="term" value="F:DNA binding"/>
    <property type="evidence" value="ECO:0007669"/>
    <property type="project" value="InterPro"/>
</dbReference>
<reference evidence="8" key="2">
    <citation type="submission" date="2025-09" db="UniProtKB">
        <authorList>
            <consortium name="Ensembl"/>
        </authorList>
    </citation>
    <scope>IDENTIFICATION</scope>
</reference>
<dbReference type="SMART" id="SM00501">
    <property type="entry name" value="BRIGHT"/>
    <property type="match status" value="1"/>
</dbReference>
<dbReference type="GO" id="GO:0000785">
    <property type="term" value="C:chromatin"/>
    <property type="evidence" value="ECO:0007669"/>
    <property type="project" value="TreeGrafter"/>
</dbReference>
<dbReference type="Proteomes" id="UP000472270">
    <property type="component" value="Unassembled WGS sequence"/>
</dbReference>
<dbReference type="Gene3D" id="2.60.120.650">
    <property type="entry name" value="Cupin"/>
    <property type="match status" value="1"/>
</dbReference>
<keyword evidence="3" id="KW-0539">Nucleus</keyword>
<dbReference type="Gene3D" id="1.10.150.60">
    <property type="entry name" value="ARID DNA-binding domain"/>
    <property type="match status" value="1"/>
</dbReference>
<dbReference type="Pfam" id="PF02375">
    <property type="entry name" value="JmjN"/>
    <property type="match status" value="1"/>
</dbReference>
<dbReference type="PANTHER" id="PTHR10694:SF113">
    <property type="entry name" value="PROTEIN JUMONJI"/>
    <property type="match status" value="1"/>
</dbReference>
<dbReference type="InterPro" id="IPR036431">
    <property type="entry name" value="ARID_dom_sf"/>
</dbReference>
<feature type="compositionally biased region" description="Polar residues" evidence="4">
    <location>
        <begin position="157"/>
        <end position="167"/>
    </location>
</feature>
<evidence type="ECO:0000313" key="8">
    <source>
        <dbReference type="Ensembl" id="ENSSRHP00000051882.1"/>
    </source>
</evidence>
<reference evidence="8" key="1">
    <citation type="submission" date="2025-08" db="UniProtKB">
        <authorList>
            <consortium name="Ensembl"/>
        </authorList>
    </citation>
    <scope>IDENTIFICATION</scope>
</reference>
<dbReference type="PROSITE" id="PS51011">
    <property type="entry name" value="ARID"/>
    <property type="match status" value="1"/>
</dbReference>
<dbReference type="PROSITE" id="PS51184">
    <property type="entry name" value="JMJC"/>
    <property type="match status" value="1"/>
</dbReference>
<dbReference type="PANTHER" id="PTHR10694">
    <property type="entry name" value="LYSINE-SPECIFIC DEMETHYLASE"/>
    <property type="match status" value="1"/>
</dbReference>
<feature type="compositionally biased region" description="Acidic residues" evidence="4">
    <location>
        <begin position="139"/>
        <end position="155"/>
    </location>
</feature>
<dbReference type="GO" id="GO:0010468">
    <property type="term" value="P:regulation of gene expression"/>
    <property type="evidence" value="ECO:0007669"/>
    <property type="project" value="TreeGrafter"/>
</dbReference>
<dbReference type="SMART" id="SM00545">
    <property type="entry name" value="JmjN"/>
    <property type="match status" value="1"/>
</dbReference>
<evidence type="ECO:0000256" key="2">
    <source>
        <dbReference type="ARBA" id="ARBA00022853"/>
    </source>
</evidence>
<dbReference type="SMART" id="SM01014">
    <property type="entry name" value="ARID"/>
    <property type="match status" value="1"/>
</dbReference>
<dbReference type="InterPro" id="IPR003347">
    <property type="entry name" value="JmjC_dom"/>
</dbReference>
<feature type="region of interest" description="Disordered" evidence="4">
    <location>
        <begin position="416"/>
        <end position="445"/>
    </location>
</feature>
<feature type="domain" description="JmjN" evidence="6">
    <location>
        <begin position="449"/>
        <end position="490"/>
    </location>
</feature>
<dbReference type="FunFam" id="1.10.150.60:FF:000012">
    <property type="entry name" value="Blast:Protein Jumonji"/>
    <property type="match status" value="1"/>
</dbReference>
<comment type="subcellular location">
    <subcellularLocation>
        <location evidence="1">Nucleus</location>
    </subcellularLocation>
</comment>
<dbReference type="InterPro" id="IPR003349">
    <property type="entry name" value="JmjN"/>
</dbReference>
<dbReference type="SMART" id="SM00558">
    <property type="entry name" value="JmjC"/>
    <property type="match status" value="1"/>
</dbReference>
<keyword evidence="2" id="KW-0156">Chromatin regulator</keyword>
<evidence type="ECO:0000259" key="7">
    <source>
        <dbReference type="PROSITE" id="PS51184"/>
    </source>
</evidence>
<dbReference type="Ensembl" id="ENSSRHT00000053345.1">
    <property type="protein sequence ID" value="ENSSRHP00000051882.1"/>
    <property type="gene ID" value="ENSSRHG00000026001.1"/>
</dbReference>
<dbReference type="SUPFAM" id="SSF46774">
    <property type="entry name" value="ARID-like"/>
    <property type="match status" value="1"/>
</dbReference>
<proteinExistence type="predicted"/>
<evidence type="ECO:0000313" key="9">
    <source>
        <dbReference type="Proteomes" id="UP000472270"/>
    </source>
</evidence>
<dbReference type="CDD" id="cd16870">
    <property type="entry name" value="ARID_JARD2"/>
    <property type="match status" value="1"/>
</dbReference>
<feature type="region of interest" description="Disordered" evidence="4">
    <location>
        <begin position="130"/>
        <end position="266"/>
    </location>
</feature>
<accession>A0A673JNQ9</accession>